<organism evidence="2">
    <name type="scientific">Klebsiella sp. 8464</name>
    <dbReference type="NCBI Taxonomy" id="1339196"/>
    <lineage>
        <taxon>Bacteria</taxon>
        <taxon>Pseudomonadati</taxon>
        <taxon>Pseudomonadota</taxon>
        <taxon>Gammaproteobacteria</taxon>
        <taxon>Enterobacterales</taxon>
        <taxon>Enterobacteriaceae</taxon>
        <taxon>Klebsiella/Raoultella group</taxon>
        <taxon>Klebsiella</taxon>
    </lineage>
</organism>
<gene>
    <name evidence="3" type="primary">wcuP</name>
</gene>
<dbReference type="InterPro" id="IPR050834">
    <property type="entry name" value="Glycosyltransf_2"/>
</dbReference>
<protein>
    <submittedName>
        <fullName evidence="3">Glycosyl transferase</fullName>
    </submittedName>
    <submittedName>
        <fullName evidence="2">Glycosyltransferase</fullName>
    </submittedName>
</protein>
<dbReference type="PANTHER" id="PTHR43685:SF2">
    <property type="entry name" value="GLYCOSYLTRANSFERASE 2-LIKE DOMAIN-CONTAINING PROTEIN"/>
    <property type="match status" value="1"/>
</dbReference>
<dbReference type="AlphaFoldDB" id="W0S9N8"/>
<dbReference type="EMBL" id="AB819892">
    <property type="protein sequence ID" value="BAO27490.1"/>
    <property type="molecule type" value="Genomic_DNA"/>
</dbReference>
<dbReference type="InterPro" id="IPR001173">
    <property type="entry name" value="Glyco_trans_2-like"/>
</dbReference>
<dbReference type="GO" id="GO:0016740">
    <property type="term" value="F:transferase activity"/>
    <property type="evidence" value="ECO:0007669"/>
    <property type="project" value="UniProtKB-KW"/>
</dbReference>
<evidence type="ECO:0000259" key="1">
    <source>
        <dbReference type="Pfam" id="PF00535"/>
    </source>
</evidence>
<name>W0S9N8_9ENTR</name>
<evidence type="ECO:0000313" key="2">
    <source>
        <dbReference type="EMBL" id="BAO27490.1"/>
    </source>
</evidence>
<proteinExistence type="predicted"/>
<dbReference type="EMBL" id="AB924582">
    <property type="protein sequence ID" value="BAT23841.1"/>
    <property type="molecule type" value="Genomic_DNA"/>
</dbReference>
<dbReference type="SUPFAM" id="SSF53448">
    <property type="entry name" value="Nucleotide-diphospho-sugar transferases"/>
    <property type="match status" value="1"/>
</dbReference>
<reference evidence="2" key="1">
    <citation type="journal article" date="2013" name="PLoS ONE">
        <title>Capsular Types of Klebsiella pneumoniae Revisited by wzc Sequencing.</title>
        <authorList>
            <person name="Pan Y.J."/>
            <person name="Lin T.L."/>
            <person name="Chen Y.H."/>
            <person name="Hsu C.R."/>
            <person name="Hsieh P.F."/>
            <person name="Wu M.C."/>
            <person name="Wang J.T."/>
        </authorList>
    </citation>
    <scope>NUCLEOTIDE SEQUENCE</scope>
    <source>
        <strain evidence="2">8464</strain>
    </source>
</reference>
<dbReference type="Gene3D" id="3.90.550.10">
    <property type="entry name" value="Spore Coat Polysaccharide Biosynthesis Protein SpsA, Chain A"/>
    <property type="match status" value="1"/>
</dbReference>
<dbReference type="Pfam" id="PF00535">
    <property type="entry name" value="Glycos_transf_2"/>
    <property type="match status" value="1"/>
</dbReference>
<accession>W0S9N8</accession>
<dbReference type="PANTHER" id="PTHR43685">
    <property type="entry name" value="GLYCOSYLTRANSFERASE"/>
    <property type="match status" value="1"/>
</dbReference>
<keyword evidence="2" id="KW-0808">Transferase</keyword>
<dbReference type="InterPro" id="IPR029044">
    <property type="entry name" value="Nucleotide-diphossugar_trans"/>
</dbReference>
<evidence type="ECO:0000313" key="3">
    <source>
        <dbReference type="EMBL" id="BAT23841.1"/>
    </source>
</evidence>
<reference evidence="3" key="3">
    <citation type="submission" date="2014-04" db="EMBL/GenBank/DDBJ databases">
        <authorList>
            <person name="Harrison E."/>
        </authorList>
    </citation>
    <scope>NUCLEOTIDE SEQUENCE</scope>
    <source>
        <strain evidence="3">8464</strain>
    </source>
</reference>
<reference evidence="2" key="2">
    <citation type="submission" date="2013-05" db="EMBL/GenBank/DDBJ databases">
        <authorList>
            <person name="Yi-Jiun P."/>
        </authorList>
    </citation>
    <scope>NUCLEOTIDE SEQUENCE</scope>
    <source>
        <strain evidence="2">8464</strain>
    </source>
</reference>
<reference evidence="3" key="4">
    <citation type="journal article" date="2015" name="Sci. Rep.">
        <title>Genetic analysis of capsular polysaccharide synthesis gene clusters in 79 capsular types of Klebsiella spp.</title>
        <authorList>
            <person name="Pan Y.J."/>
            <person name="Lin T.L."/>
            <person name="Chen C.T."/>
            <person name="Chen Y.Y."/>
            <person name="Hsieh P.F."/>
            <person name="Hsu C.R."/>
            <person name="Wu M.C."/>
            <person name="Wang J.T."/>
        </authorList>
    </citation>
    <scope>NUCLEOTIDE SEQUENCE</scope>
    <source>
        <strain evidence="3">8464</strain>
    </source>
</reference>
<sequence length="290" mass="34436">MLVGGDMNISQPLVTIYISTYNRLEKLKRAINSVLQQDYTNWELIVCDDASCDGTSDYMNDICMKDSRIRYLRNDVNKGACETRNLGIFNAKGTFITGLDDDDEFTNDRISFFIDNWSDEYSFLCCNFKNRYVDNNDLIHYKCNSKDFLLLSYKDLLFDNTASNQIFTLTARLQEIGGFDKRVKRLQDWDTWLRLSFKFGEFIRFNKATYIMHHDHHISELRVSQNEIITKSLLDLALRNKEIYSDEDFLFMNFIIDQKNNNASLYDGIYWSYKKRNPKHFLKYMVKIFR</sequence>
<feature type="domain" description="Glycosyltransferase 2-like" evidence="1">
    <location>
        <begin position="15"/>
        <end position="147"/>
    </location>
</feature>